<accession>A0A559K0G8</accession>
<organism evidence="4 5">
    <name type="scientific">Paenibacillus cremeus</name>
    <dbReference type="NCBI Taxonomy" id="2163881"/>
    <lineage>
        <taxon>Bacteria</taxon>
        <taxon>Bacillati</taxon>
        <taxon>Bacillota</taxon>
        <taxon>Bacilli</taxon>
        <taxon>Bacillales</taxon>
        <taxon>Paenibacillaceae</taxon>
        <taxon>Paenibacillus</taxon>
    </lineage>
</organism>
<keyword evidence="5" id="KW-1185">Reference proteome</keyword>
<keyword evidence="4" id="KW-0378">Hydrolase</keyword>
<dbReference type="GO" id="GO:0016787">
    <property type="term" value="F:hydrolase activity"/>
    <property type="evidence" value="ECO:0007669"/>
    <property type="project" value="UniProtKB-KW"/>
</dbReference>
<evidence type="ECO:0000313" key="5">
    <source>
        <dbReference type="Proteomes" id="UP000317036"/>
    </source>
</evidence>
<dbReference type="RefSeq" id="WP_144853846.1">
    <property type="nucleotide sequence ID" value="NZ_VNJI01000054.1"/>
</dbReference>
<protein>
    <submittedName>
        <fullName evidence="4">Family 43 glycosylhydrolase</fullName>
    </submittedName>
</protein>
<comment type="caution">
    <text evidence="4">The sequence shown here is derived from an EMBL/GenBank/DDBJ whole genome shotgun (WGS) entry which is preliminary data.</text>
</comment>
<dbReference type="PANTHER" id="PTHR43772:SF2">
    <property type="entry name" value="PUTATIVE (AFU_ORTHOLOGUE AFUA_2G04480)-RELATED"/>
    <property type="match status" value="1"/>
</dbReference>
<dbReference type="EMBL" id="VNJI01000054">
    <property type="protein sequence ID" value="TVY05649.1"/>
    <property type="molecule type" value="Genomic_DNA"/>
</dbReference>
<dbReference type="GO" id="GO:0045493">
    <property type="term" value="P:xylan catabolic process"/>
    <property type="evidence" value="ECO:0007669"/>
    <property type="project" value="UniProtKB-KW"/>
</dbReference>
<dbReference type="OrthoDB" id="3771157at2"/>
<keyword evidence="1" id="KW-0858">Xylan degradation</keyword>
<dbReference type="Proteomes" id="UP000317036">
    <property type="component" value="Unassembled WGS sequence"/>
</dbReference>
<proteinExistence type="predicted"/>
<dbReference type="Gene3D" id="2.115.10.20">
    <property type="entry name" value="Glycosyl hydrolase domain, family 43"/>
    <property type="match status" value="1"/>
</dbReference>
<evidence type="ECO:0000256" key="1">
    <source>
        <dbReference type="ARBA" id="ARBA00022651"/>
    </source>
</evidence>
<dbReference type="PANTHER" id="PTHR43772">
    <property type="entry name" value="ENDO-1,4-BETA-XYLANASE"/>
    <property type="match status" value="1"/>
</dbReference>
<evidence type="ECO:0000256" key="2">
    <source>
        <dbReference type="ARBA" id="ARBA00023277"/>
    </source>
</evidence>
<name>A0A559K0G8_9BACL</name>
<evidence type="ECO:0000259" key="3">
    <source>
        <dbReference type="Pfam" id="PF24793"/>
    </source>
</evidence>
<dbReference type="InterPro" id="IPR056442">
    <property type="entry name" value="GINT1_N"/>
</dbReference>
<evidence type="ECO:0000313" key="4">
    <source>
        <dbReference type="EMBL" id="TVY05649.1"/>
    </source>
</evidence>
<feature type="domain" description="Glucosamine inositolphosphorylceramide transferase 1 N-terminal" evidence="3">
    <location>
        <begin position="51"/>
        <end position="299"/>
    </location>
</feature>
<dbReference type="SUPFAM" id="SSF75005">
    <property type="entry name" value="Arabinanase/levansucrase/invertase"/>
    <property type="match status" value="1"/>
</dbReference>
<dbReference type="InterPro" id="IPR023296">
    <property type="entry name" value="Glyco_hydro_beta-prop_sf"/>
</dbReference>
<reference evidence="4 5" key="1">
    <citation type="submission" date="2019-07" db="EMBL/GenBank/DDBJ databases">
        <authorList>
            <person name="Kim J."/>
        </authorList>
    </citation>
    <scope>NUCLEOTIDE SEQUENCE [LARGE SCALE GENOMIC DNA]</scope>
    <source>
        <strain evidence="4 5">JC52</strain>
    </source>
</reference>
<gene>
    <name evidence="4" type="ORF">FPZ49_29175</name>
</gene>
<keyword evidence="1" id="KW-0624">Polysaccharide degradation</keyword>
<keyword evidence="2" id="KW-0119">Carbohydrate metabolism</keyword>
<dbReference type="Pfam" id="PF24793">
    <property type="entry name" value="GINT1_N"/>
    <property type="match status" value="1"/>
</dbReference>
<sequence>MSLTKFTSLKTALNLLSLIREGMLTSLWSIKVFTSNSMISAPPHEYHLDKPTLQASDVKDVPAEFVADPFIIVHENKYYMFFEVLNKASGRGEIGLAISNDGEEWMYEKIVMNEKHHLSYPQVFKFKDEIYMLPETEQTQGVLLYKATNFPFEWEIACKLFSGRYVDPSIFEFDNKWWIFAGSEGKNLHLFHSDSLEGPWVEHPQSPIITNNSSISRPGGRIIVQNGEIYRYTQDGKDYYGKATRVFKIIKLTDSEYEEEEAELILSGTNRDNDWRRDGMHHIDQVKIQDGQWLVAVDGHRFRKINYFFWKLDRMFSKIQLKIREALSL</sequence>
<dbReference type="InterPro" id="IPR052176">
    <property type="entry name" value="Glycosyl_Hydrlase_43_Enz"/>
</dbReference>
<dbReference type="AlphaFoldDB" id="A0A559K0G8"/>